<keyword evidence="3" id="KW-1185">Reference proteome</keyword>
<accession>Q2SCV7</accession>
<dbReference type="SMART" id="SM00028">
    <property type="entry name" value="TPR"/>
    <property type="match status" value="3"/>
</dbReference>
<feature type="repeat" description="TPR" evidence="1">
    <location>
        <begin position="64"/>
        <end position="97"/>
    </location>
</feature>
<dbReference type="AlphaFoldDB" id="Q2SCV7"/>
<dbReference type="Proteomes" id="UP000000238">
    <property type="component" value="Chromosome"/>
</dbReference>
<organism evidence="2 3">
    <name type="scientific">Hahella chejuensis (strain KCTC 2396)</name>
    <dbReference type="NCBI Taxonomy" id="349521"/>
    <lineage>
        <taxon>Bacteria</taxon>
        <taxon>Pseudomonadati</taxon>
        <taxon>Pseudomonadota</taxon>
        <taxon>Gammaproteobacteria</taxon>
        <taxon>Oceanospirillales</taxon>
        <taxon>Hahellaceae</taxon>
        <taxon>Hahella</taxon>
    </lineage>
</organism>
<dbReference type="SUPFAM" id="SSF48452">
    <property type="entry name" value="TPR-like"/>
    <property type="match status" value="1"/>
</dbReference>
<keyword evidence="1" id="KW-0802">TPR repeat</keyword>
<gene>
    <name evidence="2" type="ordered locus">HCH_04823</name>
</gene>
<reference evidence="2 3" key="1">
    <citation type="journal article" date="2005" name="Nucleic Acids Res.">
        <title>Genomic blueprint of Hahella chejuensis, a marine microbe producing an algicidal agent.</title>
        <authorList>
            <person name="Jeong H."/>
            <person name="Yim J.H."/>
            <person name="Lee C."/>
            <person name="Choi S.-H."/>
            <person name="Park Y.K."/>
            <person name="Yoon S.H."/>
            <person name="Hur C.-G."/>
            <person name="Kang H.-Y."/>
            <person name="Kim D."/>
            <person name="Lee H.H."/>
            <person name="Park K.H."/>
            <person name="Park S.-H."/>
            <person name="Park H.-S."/>
            <person name="Lee H.K."/>
            <person name="Oh T.K."/>
            <person name="Kim J.F."/>
        </authorList>
    </citation>
    <scope>NUCLEOTIDE SEQUENCE [LARGE SCALE GENOMIC DNA]</scope>
    <source>
        <strain evidence="2 3">KCTC 2396</strain>
    </source>
</reference>
<dbReference type="Pfam" id="PF14559">
    <property type="entry name" value="TPR_19"/>
    <property type="match status" value="2"/>
</dbReference>
<dbReference type="Gene3D" id="1.25.40.10">
    <property type="entry name" value="Tetratricopeptide repeat domain"/>
    <property type="match status" value="2"/>
</dbReference>
<evidence type="ECO:0000313" key="2">
    <source>
        <dbReference type="EMBL" id="ABC31517.1"/>
    </source>
</evidence>
<dbReference type="InterPro" id="IPR011990">
    <property type="entry name" value="TPR-like_helical_dom_sf"/>
</dbReference>
<dbReference type="HOGENOM" id="CLU_412067_0_0_6"/>
<evidence type="ECO:0000313" key="3">
    <source>
        <dbReference type="Proteomes" id="UP000000238"/>
    </source>
</evidence>
<feature type="repeat" description="TPR" evidence="1">
    <location>
        <begin position="98"/>
        <end position="131"/>
    </location>
</feature>
<dbReference type="STRING" id="349521.HCH_04823"/>
<dbReference type="InterPro" id="IPR019734">
    <property type="entry name" value="TPR_rpt"/>
</dbReference>
<sequence>MQATAQANEKLQSTRVEAARLLIEANEIYRASNRPGASHQQRSEDRGVAKALIEQALALDPAHASALGLLGRIELDEGQLNEARRFFNQALAQERNAPQLIANLGYLNLMENQPAQAQQYFQQALQQDKSYAAAFLGIAHCQAAMGNYDIAYMHYRRLLEYGLEWPTLYAGMIKCCAHLQVGRRSETIERDLTDLLQQEDLPHQNLARLTAQALALKYDLRNPDVCIDINDAAQDPLLLLALTRTVMPNADVEQFITLIRKAILEETTASGELREGLQELAIAVGVYNVATGGALYAAEDETAQISDLNRKILLSCTTENSVTDIAGAVIVAAMYVTLFPQAYSRYLSAFSLGDWPDAMQTLMEASFYLPMEDEGYKQGFQEKQLELLEDAAEVAMACPVWRNIEFFSEQSLRKQLESVLGAKAQQLPERLCAMILGAESSQRAVEFARYFDDVDVIAVDENLANLAFGARKAEQYDLENIVFWPYSIAQRFIEDGARIHFLKIEKFPSLSVAEFNLIESIQKMVCKGGVVQVSTGDSELTQVTDKAQTIIEHYRLTRRSNDIRLLRRAIIENADDPAWAPLLSHPHFYNLTGCRSTWFAGEDRAQIQSVLTYLSNEVDWKLAQVKDRDDKVQPSGPILKQLQTEVFGADIGKVIGHDLKLYFVKR</sequence>
<dbReference type="eggNOG" id="COG0457">
    <property type="taxonomic scope" value="Bacteria"/>
</dbReference>
<proteinExistence type="predicted"/>
<dbReference type="EMBL" id="CP000155">
    <property type="protein sequence ID" value="ABC31517.1"/>
    <property type="molecule type" value="Genomic_DNA"/>
</dbReference>
<dbReference type="RefSeq" id="WP_011398582.1">
    <property type="nucleotide sequence ID" value="NC_007645.1"/>
</dbReference>
<name>Q2SCV7_HAHCH</name>
<dbReference type="OrthoDB" id="649979at2"/>
<dbReference type="PROSITE" id="PS50005">
    <property type="entry name" value="TPR"/>
    <property type="match status" value="2"/>
</dbReference>
<protein>
    <submittedName>
        <fullName evidence="2">FOG: TPR repeat</fullName>
    </submittedName>
</protein>
<dbReference type="KEGG" id="hch:HCH_04823"/>
<evidence type="ECO:0000256" key="1">
    <source>
        <dbReference type="PROSITE-ProRule" id="PRU00339"/>
    </source>
</evidence>